<dbReference type="Pfam" id="PF13469">
    <property type="entry name" value="Sulfotransfer_3"/>
    <property type="match status" value="1"/>
</dbReference>
<dbReference type="Proteomes" id="UP001589844">
    <property type="component" value="Unassembled WGS sequence"/>
</dbReference>
<comment type="caution">
    <text evidence="2">The sequence shown here is derived from an EMBL/GenBank/DDBJ whole genome shotgun (WGS) entry which is preliminary data.</text>
</comment>
<proteinExistence type="predicted"/>
<feature type="coiled-coil region" evidence="1">
    <location>
        <begin position="736"/>
        <end position="770"/>
    </location>
</feature>
<name>A0ABV6IH38_9BURK</name>
<reference evidence="2 3" key="1">
    <citation type="submission" date="2024-09" db="EMBL/GenBank/DDBJ databases">
        <authorList>
            <person name="Sun Q."/>
            <person name="Mori K."/>
        </authorList>
    </citation>
    <scope>NUCLEOTIDE SEQUENCE [LARGE SCALE GENOMIC DNA]</scope>
    <source>
        <strain evidence="2 3">CCM 8677</strain>
    </source>
</reference>
<protein>
    <submittedName>
        <fullName evidence="2">Sulfotransferase</fullName>
    </submittedName>
</protein>
<organism evidence="2 3">
    <name type="scientific">Undibacterium danionis</name>
    <dbReference type="NCBI Taxonomy" id="1812100"/>
    <lineage>
        <taxon>Bacteria</taxon>
        <taxon>Pseudomonadati</taxon>
        <taxon>Pseudomonadota</taxon>
        <taxon>Betaproteobacteria</taxon>
        <taxon>Burkholderiales</taxon>
        <taxon>Oxalobacteraceae</taxon>
        <taxon>Undibacterium</taxon>
    </lineage>
</organism>
<sequence length="824" mass="94441">MHLEFKKLPTHPDLELGICFADWDRKAVNGNSVGMFIWISSTKGSPACQELLLRDGDHCIARFSVFHKTHSVLSRLCPDRVDDSVFIHLCINRLILRQEGNISVLVADEHGVRHHLGTIEFHENTFDTNEKPTIELGARPILISSLGRSGSTVLANSIGLHPEVCLIGRYPFEYRFFSYCLHATYILTSPANHDFSMGPDAFEKVNVFNTGFNPFNFRGFDRLLDNDDLRNFYETEFTRDTAAHFMQQAKTAIEKVISTKKNATAFIEKAVGTNLSNLAENIYPNIKEIVLLRGFWDMALSMIAFDAKRGTKSFYSENPDDWLIARAYQHCNLTIRSRMKGKIPVIYEDLVGNPELCLTELARKLDLSQDPESITSMLEPFRGSAYLEKHKTDKNKKQEIRKWFSEDAVRAAEILLSQCAENKENTRYELATWTGDVNVKSATSDANNHPSKKRDLFTASLTEAFGWAAALENTRTRQNNNQLKHEIAALEKNYSAQILAHSKRASASEQYCASLEVELDKHKKTLELERAFFKEKLASNNPELVNAQIAIHIKKTNQVEEYAKSLEDSLEKIRRQYRLESEHHAEEIDALTNNLNAVIQRAEHAEQYAKTLETERARLNNYIRNQDSMHHEKDVRYQAEIEGLKNNFASQILDYTQRASRAELYCASLEIEHEKLKQTLSLEKSSFETKLEAEKQILAHLNRAKLAEEYAQSIENELKKNHIEWQSQVELHALELSSLSGNIQKLIERAERAEEYAKALESDRAQLNESYTNEHNLLIKNQKLYAEEIQAVVDRACRSEEYCKSLEIEICKLKDAGRKNSKKN</sequence>
<dbReference type="EMBL" id="JBHLXJ010000016">
    <property type="protein sequence ID" value="MFC0351159.1"/>
    <property type="molecule type" value="Genomic_DNA"/>
</dbReference>
<evidence type="ECO:0000313" key="2">
    <source>
        <dbReference type="EMBL" id="MFC0351159.1"/>
    </source>
</evidence>
<keyword evidence="1" id="KW-0175">Coiled coil</keyword>
<feature type="coiled-coil region" evidence="1">
    <location>
        <begin position="556"/>
        <end position="625"/>
    </location>
</feature>
<evidence type="ECO:0000313" key="3">
    <source>
        <dbReference type="Proteomes" id="UP001589844"/>
    </source>
</evidence>
<dbReference type="RefSeq" id="WP_390213766.1">
    <property type="nucleotide sequence ID" value="NZ_JBHLXJ010000016.1"/>
</dbReference>
<dbReference type="SUPFAM" id="SSF52540">
    <property type="entry name" value="P-loop containing nucleoside triphosphate hydrolases"/>
    <property type="match status" value="1"/>
</dbReference>
<dbReference type="InterPro" id="IPR027417">
    <property type="entry name" value="P-loop_NTPase"/>
</dbReference>
<gene>
    <name evidence="2" type="ORF">ACFFJH_15175</name>
</gene>
<feature type="coiled-coil region" evidence="1">
    <location>
        <begin position="473"/>
        <end position="500"/>
    </location>
</feature>
<dbReference type="Gene3D" id="3.40.50.300">
    <property type="entry name" value="P-loop containing nucleotide triphosphate hydrolases"/>
    <property type="match status" value="1"/>
</dbReference>
<keyword evidence="3" id="KW-1185">Reference proteome</keyword>
<evidence type="ECO:0000256" key="1">
    <source>
        <dbReference type="SAM" id="Coils"/>
    </source>
</evidence>
<accession>A0ABV6IH38</accession>